<dbReference type="Proteomes" id="UP000800035">
    <property type="component" value="Unassembled WGS sequence"/>
</dbReference>
<sequence>MTSTRAFIEMHRASALEATAGQRWIQVDQDLCIRMGNKALLKRRSRAASGALQGLRGLWLFKVFKRRDRARGSASWSSKWAWRRAISTDTPPLGAGSHRDGNGASAAAGIAMETAPPGTHEAMAVQTVQTVQLDRTCVDTSGGSGVHGPPCTSDPCLLLWQRVDDMWNPSGSSPNSSALSFLRSTLLRPQEGPLPLKAVAGWVVGRLLDTFTPGQLHLGLLHLSLSLSTTPTPTSAAGRQSSPEQPPPPQPTLEATNGEHLQSELAFSISMLIASIPSTLPTESSAPSFSQTTKTP</sequence>
<proteinExistence type="predicted"/>
<feature type="compositionally biased region" description="Low complexity" evidence="1">
    <location>
        <begin position="229"/>
        <end position="243"/>
    </location>
</feature>
<protein>
    <submittedName>
        <fullName evidence="2">Uncharacterized protein</fullName>
    </submittedName>
</protein>
<dbReference type="EMBL" id="ML976977">
    <property type="protein sequence ID" value="KAF1963296.1"/>
    <property type="molecule type" value="Genomic_DNA"/>
</dbReference>
<feature type="region of interest" description="Disordered" evidence="1">
    <location>
        <begin position="229"/>
        <end position="260"/>
    </location>
</feature>
<evidence type="ECO:0000256" key="1">
    <source>
        <dbReference type="SAM" id="MobiDB-lite"/>
    </source>
</evidence>
<reference evidence="2" key="1">
    <citation type="journal article" date="2020" name="Stud. Mycol.">
        <title>101 Dothideomycetes genomes: a test case for predicting lifestyles and emergence of pathogens.</title>
        <authorList>
            <person name="Haridas S."/>
            <person name="Albert R."/>
            <person name="Binder M."/>
            <person name="Bloem J."/>
            <person name="Labutti K."/>
            <person name="Salamov A."/>
            <person name="Andreopoulos B."/>
            <person name="Baker S."/>
            <person name="Barry K."/>
            <person name="Bills G."/>
            <person name="Bluhm B."/>
            <person name="Cannon C."/>
            <person name="Castanera R."/>
            <person name="Culley D."/>
            <person name="Daum C."/>
            <person name="Ezra D."/>
            <person name="Gonzalez J."/>
            <person name="Henrissat B."/>
            <person name="Kuo A."/>
            <person name="Liang C."/>
            <person name="Lipzen A."/>
            <person name="Lutzoni F."/>
            <person name="Magnuson J."/>
            <person name="Mondo S."/>
            <person name="Nolan M."/>
            <person name="Ohm R."/>
            <person name="Pangilinan J."/>
            <person name="Park H.-J."/>
            <person name="Ramirez L."/>
            <person name="Alfaro M."/>
            <person name="Sun H."/>
            <person name="Tritt A."/>
            <person name="Yoshinaga Y."/>
            <person name="Zwiers L.-H."/>
            <person name="Turgeon B."/>
            <person name="Goodwin S."/>
            <person name="Spatafora J."/>
            <person name="Crous P."/>
            <person name="Grigoriev I."/>
        </authorList>
    </citation>
    <scope>NUCLEOTIDE SEQUENCE</scope>
    <source>
        <strain evidence="2">CBS 675.92</strain>
    </source>
</reference>
<accession>A0A6A5UK53</accession>
<evidence type="ECO:0000313" key="3">
    <source>
        <dbReference type="Proteomes" id="UP000800035"/>
    </source>
</evidence>
<gene>
    <name evidence="2" type="ORF">CC80DRAFT_541237</name>
</gene>
<name>A0A6A5UK53_9PLEO</name>
<keyword evidence="3" id="KW-1185">Reference proteome</keyword>
<evidence type="ECO:0000313" key="2">
    <source>
        <dbReference type="EMBL" id="KAF1963296.1"/>
    </source>
</evidence>
<organism evidence="2 3">
    <name type="scientific">Byssothecium circinans</name>
    <dbReference type="NCBI Taxonomy" id="147558"/>
    <lineage>
        <taxon>Eukaryota</taxon>
        <taxon>Fungi</taxon>
        <taxon>Dikarya</taxon>
        <taxon>Ascomycota</taxon>
        <taxon>Pezizomycotina</taxon>
        <taxon>Dothideomycetes</taxon>
        <taxon>Pleosporomycetidae</taxon>
        <taxon>Pleosporales</taxon>
        <taxon>Massarineae</taxon>
        <taxon>Massarinaceae</taxon>
        <taxon>Byssothecium</taxon>
    </lineage>
</organism>
<dbReference type="AlphaFoldDB" id="A0A6A5UK53"/>